<dbReference type="InterPro" id="IPR045668">
    <property type="entry name" value="FHIP_KELAA_motif"/>
</dbReference>
<accession>A0A819YIQ8</accession>
<feature type="compositionally biased region" description="Basic residues" evidence="2">
    <location>
        <begin position="267"/>
        <end position="276"/>
    </location>
</feature>
<feature type="region of interest" description="Disordered" evidence="2">
    <location>
        <begin position="259"/>
        <end position="288"/>
    </location>
</feature>
<evidence type="ECO:0000313" key="4">
    <source>
        <dbReference type="EMBL" id="CAF4157467.1"/>
    </source>
</evidence>
<proteinExistence type="inferred from homology"/>
<feature type="domain" description="FHF complex subunit HOOK-interacting protein C-terminal" evidence="3">
    <location>
        <begin position="162"/>
        <end position="253"/>
    </location>
</feature>
<evidence type="ECO:0000256" key="2">
    <source>
        <dbReference type="SAM" id="MobiDB-lite"/>
    </source>
</evidence>
<dbReference type="Pfam" id="PF19314">
    <property type="entry name" value="DUF5917"/>
    <property type="match status" value="1"/>
</dbReference>
<dbReference type="AlphaFoldDB" id="A0A819YIQ8"/>
<organism evidence="4 5">
    <name type="scientific">Rotaria magnacalcarata</name>
    <dbReference type="NCBI Taxonomy" id="392030"/>
    <lineage>
        <taxon>Eukaryota</taxon>
        <taxon>Metazoa</taxon>
        <taxon>Spiralia</taxon>
        <taxon>Gnathifera</taxon>
        <taxon>Rotifera</taxon>
        <taxon>Eurotatoria</taxon>
        <taxon>Bdelloidea</taxon>
        <taxon>Philodinida</taxon>
        <taxon>Philodinidae</taxon>
        <taxon>Rotaria</taxon>
    </lineage>
</organism>
<dbReference type="PANTHER" id="PTHR21705">
    <property type="entry name" value="RAI16 PROTEIN-RELATED"/>
    <property type="match status" value="1"/>
</dbReference>
<dbReference type="InterPro" id="IPR045669">
    <property type="entry name" value="FHIP_C"/>
</dbReference>
<protein>
    <recommendedName>
        <fullName evidence="3">FHF complex subunit HOOK-interacting protein C-terminal domain-containing protein</fullName>
    </recommendedName>
</protein>
<comment type="similarity">
    <text evidence="1">Belongs to the FHIP family.</text>
</comment>
<feature type="compositionally biased region" description="Basic and acidic residues" evidence="2">
    <location>
        <begin position="277"/>
        <end position="288"/>
    </location>
</feature>
<name>A0A819YIQ8_9BILA</name>
<comment type="caution">
    <text evidence="4">The sequence shown here is derived from an EMBL/GenBank/DDBJ whole genome shotgun (WGS) entry which is preliminary data.</text>
</comment>
<evidence type="ECO:0000256" key="1">
    <source>
        <dbReference type="ARBA" id="ARBA00024336"/>
    </source>
</evidence>
<dbReference type="Proteomes" id="UP000663866">
    <property type="component" value="Unassembled WGS sequence"/>
</dbReference>
<gene>
    <name evidence="4" type="ORF">OVN521_LOCUS23942</name>
</gene>
<reference evidence="4" key="1">
    <citation type="submission" date="2021-02" db="EMBL/GenBank/DDBJ databases">
        <authorList>
            <person name="Nowell W R."/>
        </authorList>
    </citation>
    <scope>NUCLEOTIDE SEQUENCE</scope>
</reference>
<dbReference type="InterPro" id="IPR019384">
    <property type="entry name" value="FHIP"/>
</dbReference>
<feature type="non-terminal residue" evidence="4">
    <location>
        <position position="393"/>
    </location>
</feature>
<keyword evidence="5" id="KW-1185">Reference proteome</keyword>
<dbReference type="PANTHER" id="PTHR21705:SF11">
    <property type="entry name" value="FHIP FAMILY PROTEIN CG3558"/>
    <property type="match status" value="1"/>
</dbReference>
<dbReference type="Pfam" id="PF19311">
    <property type="entry name" value="KELAA"/>
    <property type="match status" value="1"/>
</dbReference>
<evidence type="ECO:0000259" key="3">
    <source>
        <dbReference type="Pfam" id="PF19314"/>
    </source>
</evidence>
<evidence type="ECO:0000313" key="5">
    <source>
        <dbReference type="Proteomes" id="UP000663866"/>
    </source>
</evidence>
<dbReference type="EMBL" id="CAJOBG010005560">
    <property type="protein sequence ID" value="CAF4157467.1"/>
    <property type="molecule type" value="Genomic_DNA"/>
</dbReference>
<sequence length="393" mass="45962">ACDQSIDRNKERAKVLAQLISMPVQLKYLLIENFQWFLHIIEYASNQLKKDALITVRCIEFGIPSCHRGSNESVNIGKHLVPVLNMYMPNLHTLRLWRPDDFPWTTIRPNFPEGYIHMTLPQRWMKSLKTSESIAQHVTIFQQDLCQLIEQLKQFVFLNIYGPFLRTIFSKLENMLQNSLYVNLLLTGILARLAHYSQPLLRSLLLNHSRVLETNVKSLFQILSNLKSKLETISQTFNDFNNLIELAHDTLYQRENAAREFDETQKRTRSPSRTRSKSTELDKERSSKRSRILDFFRGRGRPAMPTDKNSNDHQPSYISFIDKTSLKFINIRDNIVTQPINEWDDPKTRNIAYCAVIYNEFLKELAAITLEHSVQQFDDDQIFDDILPISLTL</sequence>